<name>A0ABQ1PHL6_9MICC</name>
<accession>A0ABQ1PHL6</accession>
<evidence type="ECO:0000256" key="5">
    <source>
        <dbReference type="ARBA" id="ARBA00023002"/>
    </source>
</evidence>
<dbReference type="Pfam" id="PF00107">
    <property type="entry name" value="ADH_zinc_N"/>
    <property type="match status" value="1"/>
</dbReference>
<keyword evidence="9" id="KW-1185">Reference proteome</keyword>
<evidence type="ECO:0000256" key="2">
    <source>
        <dbReference type="ARBA" id="ARBA00008072"/>
    </source>
</evidence>
<dbReference type="SMART" id="SM00829">
    <property type="entry name" value="PKS_ER"/>
    <property type="match status" value="1"/>
</dbReference>
<feature type="domain" description="Enoyl reductase (ER)" evidence="7">
    <location>
        <begin position="31"/>
        <end position="362"/>
    </location>
</feature>
<dbReference type="SUPFAM" id="SSF50129">
    <property type="entry name" value="GroES-like"/>
    <property type="match status" value="1"/>
</dbReference>
<dbReference type="InterPro" id="IPR020843">
    <property type="entry name" value="ER"/>
</dbReference>
<dbReference type="Pfam" id="PF08240">
    <property type="entry name" value="ADH_N"/>
    <property type="match status" value="1"/>
</dbReference>
<dbReference type="Gene3D" id="3.90.180.10">
    <property type="entry name" value="Medium-chain alcohol dehydrogenases, catalytic domain"/>
    <property type="match status" value="1"/>
</dbReference>
<dbReference type="InterPro" id="IPR013149">
    <property type="entry name" value="ADH-like_C"/>
</dbReference>
<evidence type="ECO:0000256" key="4">
    <source>
        <dbReference type="ARBA" id="ARBA00022833"/>
    </source>
</evidence>
<dbReference type="Gene3D" id="3.40.50.720">
    <property type="entry name" value="NAD(P)-binding Rossmann-like Domain"/>
    <property type="match status" value="1"/>
</dbReference>
<dbReference type="SUPFAM" id="SSF51735">
    <property type="entry name" value="NAD(P)-binding Rossmann-fold domains"/>
    <property type="match status" value="1"/>
</dbReference>
<protein>
    <submittedName>
        <fullName evidence="8">2-deoxy-scyllo-inosamine dehydrogenase</fullName>
    </submittedName>
</protein>
<dbReference type="RefSeq" id="WP_188668807.1">
    <property type="nucleotide sequence ID" value="NZ_BMJI01000019.1"/>
</dbReference>
<dbReference type="InterPro" id="IPR002328">
    <property type="entry name" value="ADH_Zn_CS"/>
</dbReference>
<evidence type="ECO:0000313" key="8">
    <source>
        <dbReference type="EMBL" id="GGC97396.1"/>
    </source>
</evidence>
<evidence type="ECO:0000256" key="3">
    <source>
        <dbReference type="ARBA" id="ARBA00022723"/>
    </source>
</evidence>
<comment type="cofactor">
    <cofactor evidence="1 6">
        <name>Zn(2+)</name>
        <dbReference type="ChEBI" id="CHEBI:29105"/>
    </cofactor>
</comment>
<dbReference type="Proteomes" id="UP000597761">
    <property type="component" value="Unassembled WGS sequence"/>
</dbReference>
<evidence type="ECO:0000256" key="6">
    <source>
        <dbReference type="RuleBase" id="RU361277"/>
    </source>
</evidence>
<dbReference type="InterPro" id="IPR011032">
    <property type="entry name" value="GroES-like_sf"/>
</dbReference>
<dbReference type="PANTHER" id="PTHR43161">
    <property type="entry name" value="SORBITOL DEHYDROGENASE"/>
    <property type="match status" value="1"/>
</dbReference>
<dbReference type="PROSITE" id="PS00059">
    <property type="entry name" value="ADH_ZINC"/>
    <property type="match status" value="1"/>
</dbReference>
<evidence type="ECO:0000259" key="7">
    <source>
        <dbReference type="SMART" id="SM00829"/>
    </source>
</evidence>
<keyword evidence="4 6" id="KW-0862">Zinc</keyword>
<dbReference type="InterPro" id="IPR013154">
    <property type="entry name" value="ADH-like_N"/>
</dbReference>
<dbReference type="InterPro" id="IPR036291">
    <property type="entry name" value="NAD(P)-bd_dom_sf"/>
</dbReference>
<proteinExistence type="inferred from homology"/>
<reference evidence="9" key="1">
    <citation type="journal article" date="2019" name="Int. J. Syst. Evol. Microbiol.">
        <title>The Global Catalogue of Microorganisms (GCM) 10K type strain sequencing project: providing services to taxonomists for standard genome sequencing and annotation.</title>
        <authorList>
            <consortium name="The Broad Institute Genomics Platform"/>
            <consortium name="The Broad Institute Genome Sequencing Center for Infectious Disease"/>
            <person name="Wu L."/>
            <person name="Ma J."/>
        </authorList>
    </citation>
    <scope>NUCLEOTIDE SEQUENCE [LARGE SCALE GENOMIC DNA]</scope>
    <source>
        <strain evidence="9">CGMCC 1.15480</strain>
    </source>
</reference>
<dbReference type="EMBL" id="BMJI01000019">
    <property type="protein sequence ID" value="GGC97396.1"/>
    <property type="molecule type" value="Genomic_DNA"/>
</dbReference>
<evidence type="ECO:0000256" key="1">
    <source>
        <dbReference type="ARBA" id="ARBA00001947"/>
    </source>
</evidence>
<sequence>MSTPTVSTGATSTGTTTVTGNGTMLAVRTVAANTLDYVEVARPTAGTGEALVRIDHVALCGTDLHIFEDDYASELPLVQGHELAGTVVAVGPGVDTLVAGDRVAVDPLIPCGECGACREGRGNVCGRLVVFGCYCDGGLAEFLAVSAVRLHRLPAGMPSELGAIAEPVSISLQAVSRGRAAAGETVLVLGAGPIGLLATLALRDLGCTVITADTIPGRLELARDFGAHHTLLIDPAAPFPTDELDAALPDTAADGPQLVLEATGVPASLTNAVTAVAPAGRVVQVGISVRPTAFPLNLLPFKEIDLLGSRNSQGLIPQALELIARHPDTVRGLITHRFGVRELATAFATMHDAGQRVGKILIDMPTGGRS</sequence>
<comment type="caution">
    <text evidence="8">The sequence shown here is derived from an EMBL/GenBank/DDBJ whole genome shotgun (WGS) entry which is preliminary data.</text>
</comment>
<evidence type="ECO:0000313" key="9">
    <source>
        <dbReference type="Proteomes" id="UP000597761"/>
    </source>
</evidence>
<dbReference type="PANTHER" id="PTHR43161:SF23">
    <property type="entry name" value="(R,R)-BUTANEDIOL DEHYDROGENASE-RELATED"/>
    <property type="match status" value="1"/>
</dbReference>
<gene>
    <name evidence="8" type="ORF">GCM10011512_25510</name>
</gene>
<keyword evidence="3 6" id="KW-0479">Metal-binding</keyword>
<organism evidence="8 9">
    <name type="scientific">Tersicoccus solisilvae</name>
    <dbReference type="NCBI Taxonomy" id="1882339"/>
    <lineage>
        <taxon>Bacteria</taxon>
        <taxon>Bacillati</taxon>
        <taxon>Actinomycetota</taxon>
        <taxon>Actinomycetes</taxon>
        <taxon>Micrococcales</taxon>
        <taxon>Micrococcaceae</taxon>
        <taxon>Tersicoccus</taxon>
    </lineage>
</organism>
<keyword evidence="5" id="KW-0560">Oxidoreductase</keyword>
<comment type="similarity">
    <text evidence="2 6">Belongs to the zinc-containing alcohol dehydrogenase family.</text>
</comment>